<accession>A0A2C5XV53</accession>
<dbReference type="Proteomes" id="UP000224854">
    <property type="component" value="Unassembled WGS sequence"/>
</dbReference>
<protein>
    <recommendedName>
        <fullName evidence="3">Major facilitator superfamily (MFS) profile domain-containing protein</fullName>
    </recommendedName>
</protein>
<dbReference type="AlphaFoldDB" id="A0A2C5XV53"/>
<evidence type="ECO:0000313" key="2">
    <source>
        <dbReference type="Proteomes" id="UP000224854"/>
    </source>
</evidence>
<dbReference type="EMBL" id="NJEU01002155">
    <property type="protein sequence ID" value="PHH58501.1"/>
    <property type="molecule type" value="Genomic_DNA"/>
</dbReference>
<name>A0A2C5XV53_9HYPO</name>
<keyword evidence="2" id="KW-1185">Reference proteome</keyword>
<dbReference type="OrthoDB" id="6730379at2759"/>
<gene>
    <name evidence="1" type="ORF">CDD82_2943</name>
</gene>
<organism evidence="1 2">
    <name type="scientific">Ophiocordyceps australis</name>
    <dbReference type="NCBI Taxonomy" id="1399860"/>
    <lineage>
        <taxon>Eukaryota</taxon>
        <taxon>Fungi</taxon>
        <taxon>Dikarya</taxon>
        <taxon>Ascomycota</taxon>
        <taxon>Pezizomycotina</taxon>
        <taxon>Sordariomycetes</taxon>
        <taxon>Hypocreomycetidae</taxon>
        <taxon>Hypocreales</taxon>
        <taxon>Ophiocordycipitaceae</taxon>
        <taxon>Ophiocordyceps</taxon>
    </lineage>
</organism>
<comment type="caution">
    <text evidence="1">The sequence shown here is derived from an EMBL/GenBank/DDBJ whole genome shotgun (WGS) entry which is preliminary data.</text>
</comment>
<evidence type="ECO:0008006" key="3">
    <source>
        <dbReference type="Google" id="ProtNLM"/>
    </source>
</evidence>
<proteinExistence type="predicted"/>
<reference evidence="1 2" key="1">
    <citation type="submission" date="2017-06" db="EMBL/GenBank/DDBJ databases">
        <title>Ant-infecting Ophiocordyceps genomes reveal a high diversity of potential behavioral manipulation genes and a possible major role for enterotoxins.</title>
        <authorList>
            <person name="De Bekker C."/>
            <person name="Evans H.C."/>
            <person name="Brachmann A."/>
            <person name="Hughes D.P."/>
        </authorList>
    </citation>
    <scope>NUCLEOTIDE SEQUENCE [LARGE SCALE GENOMIC DNA]</scope>
    <source>
        <strain evidence="1 2">1348a</strain>
    </source>
</reference>
<sequence>MADDDKMHAVALGHTGSSSLSDKQEASPPADSVHMDAAWKFLNQHRDVNGIELVNMDALRRRIDWRIVPLMFGCYTMQFLDKVILNVSRPALACLARTAWLTASAVCRRHGHIQGPASQGQRVFQCGHLFVCWPAVFRGA</sequence>
<evidence type="ECO:0000313" key="1">
    <source>
        <dbReference type="EMBL" id="PHH58501.1"/>
    </source>
</evidence>